<protein>
    <submittedName>
        <fullName evidence="3">Glycerophosphoryl diester phosphodiesterase membrane domain-containing protein</fullName>
    </submittedName>
</protein>
<dbReference type="Proteomes" id="UP001501746">
    <property type="component" value="Unassembled WGS sequence"/>
</dbReference>
<evidence type="ECO:0000313" key="3">
    <source>
        <dbReference type="EMBL" id="GAA1840967.1"/>
    </source>
</evidence>
<dbReference type="RefSeq" id="WP_157426581.1">
    <property type="nucleotide sequence ID" value="NZ_BAAANK010000008.1"/>
</dbReference>
<feature type="region of interest" description="Disordered" evidence="1">
    <location>
        <begin position="360"/>
        <end position="393"/>
    </location>
</feature>
<evidence type="ECO:0000313" key="4">
    <source>
        <dbReference type="Proteomes" id="UP001501746"/>
    </source>
</evidence>
<evidence type="ECO:0000256" key="1">
    <source>
        <dbReference type="SAM" id="MobiDB-lite"/>
    </source>
</evidence>
<keyword evidence="2" id="KW-0812">Transmembrane</keyword>
<proteinExistence type="predicted"/>
<evidence type="ECO:0000256" key="2">
    <source>
        <dbReference type="SAM" id="Phobius"/>
    </source>
</evidence>
<feature type="region of interest" description="Disordered" evidence="1">
    <location>
        <begin position="1"/>
        <end position="40"/>
    </location>
</feature>
<name>A0ABP4Z9L5_9MICO</name>
<feature type="transmembrane region" description="Helical" evidence="2">
    <location>
        <begin position="299"/>
        <end position="332"/>
    </location>
</feature>
<feature type="transmembrane region" description="Helical" evidence="2">
    <location>
        <begin position="75"/>
        <end position="98"/>
    </location>
</feature>
<gene>
    <name evidence="3" type="ORF">GCM10009750_28860</name>
</gene>
<comment type="caution">
    <text evidence="3">The sequence shown here is derived from an EMBL/GenBank/DDBJ whole genome shotgun (WGS) entry which is preliminary data.</text>
</comment>
<sequence length="393" mass="40835">MSEHDWQAPGAPLPRPTTPAPDPQWGPVAPGGPSAWTPPPRPGLLPLRPMGFGTLLWAPFRTLRRNPAATFGSGLLVQLAALLVTSAVMIPAFVFVIGRLDSAQPDDLDALLPGSIGIMVLVMLVAVAVSVVASAFLQGVMVEEVASGTLGEKLSLGALWRRTLPRIGPLIGWTVLVALAVLIVIALLTGIIVLGAVTSPVGLAVGIFVVVLLSLGLAVLGFWIGTRVALVPSIIVLERVGIVAAVRRSWRLTTGFFWRTLGIILLVAVILNIAAQIVVQPISLIGGFLPMIVDPTGTGAAIVILVVVTIVSMLLSLVIGSITTVVQAAVIGVVYIDLRMRSEGLDLELQRHVERRDAGLELGDPWTPPTDAPVPAGYTAPSATGSSPGGAPA</sequence>
<keyword evidence="4" id="KW-1185">Reference proteome</keyword>
<feature type="transmembrane region" description="Helical" evidence="2">
    <location>
        <begin position="256"/>
        <end position="279"/>
    </location>
</feature>
<organism evidence="3 4">
    <name type="scientific">Agromyces salentinus</name>
    <dbReference type="NCBI Taxonomy" id="269421"/>
    <lineage>
        <taxon>Bacteria</taxon>
        <taxon>Bacillati</taxon>
        <taxon>Actinomycetota</taxon>
        <taxon>Actinomycetes</taxon>
        <taxon>Micrococcales</taxon>
        <taxon>Microbacteriaceae</taxon>
        <taxon>Agromyces</taxon>
    </lineage>
</organism>
<feature type="transmembrane region" description="Helical" evidence="2">
    <location>
        <begin position="203"/>
        <end position="224"/>
    </location>
</feature>
<dbReference type="EMBL" id="BAAANK010000008">
    <property type="protein sequence ID" value="GAA1840967.1"/>
    <property type="molecule type" value="Genomic_DNA"/>
</dbReference>
<feature type="transmembrane region" description="Helical" evidence="2">
    <location>
        <begin position="110"/>
        <end position="137"/>
    </location>
</feature>
<keyword evidence="2" id="KW-1133">Transmembrane helix</keyword>
<accession>A0ABP4Z9L5</accession>
<keyword evidence="2" id="KW-0472">Membrane</keyword>
<feature type="transmembrane region" description="Helical" evidence="2">
    <location>
        <begin position="170"/>
        <end position="197"/>
    </location>
</feature>
<reference evidence="4" key="1">
    <citation type="journal article" date="2019" name="Int. J. Syst. Evol. Microbiol.">
        <title>The Global Catalogue of Microorganisms (GCM) 10K type strain sequencing project: providing services to taxonomists for standard genome sequencing and annotation.</title>
        <authorList>
            <consortium name="The Broad Institute Genomics Platform"/>
            <consortium name="The Broad Institute Genome Sequencing Center for Infectious Disease"/>
            <person name="Wu L."/>
            <person name="Ma J."/>
        </authorList>
    </citation>
    <scope>NUCLEOTIDE SEQUENCE [LARGE SCALE GENOMIC DNA]</scope>
    <source>
        <strain evidence="4">JCM 14323</strain>
    </source>
</reference>
<feature type="compositionally biased region" description="Pro residues" evidence="1">
    <location>
        <begin position="11"/>
        <end position="24"/>
    </location>
</feature>